<evidence type="ECO:0000256" key="1">
    <source>
        <dbReference type="ARBA" id="ARBA00004651"/>
    </source>
</evidence>
<feature type="transmembrane region" description="Helical" evidence="5">
    <location>
        <begin position="229"/>
        <end position="247"/>
    </location>
</feature>
<dbReference type="Gene3D" id="1.20.120.1780">
    <property type="entry name" value="UbiA prenyltransferase"/>
    <property type="match status" value="1"/>
</dbReference>
<comment type="caution">
    <text evidence="6">The sequence shown here is derived from an EMBL/GenBank/DDBJ whole genome shotgun (WGS) entry which is preliminary data.</text>
</comment>
<evidence type="ECO:0000313" key="6">
    <source>
        <dbReference type="EMBL" id="HEF87935.1"/>
    </source>
</evidence>
<gene>
    <name evidence="6" type="ORF">ENP55_06670</name>
</gene>
<dbReference type="AlphaFoldDB" id="A0A7C2BLD3"/>
<sequence>MAESYFKMIRPLNSFMSGIGVVFSLLVFNSYRLDQQVLLLAVIGFATGFTATAASMLVNDIVDIEVDRVNKPWKPLPSGRASVRTAWLLTAVFSAVSIAVNIIAGPSLVLVTAVYLAIGLLYNFMRKHWWSQFMVSASTTGPIVYGYVASNLPRETSCFTIFFTITIFIVNTGREVLKAVQDIEGDKALGYGTIPLKIGVPASIKILKVCSVLGPLTGVLAGVLGGASILYLVLIILAGYFYSSSILKTCRNPGDKQLLENSRRKTLKAMLLGLVAFWASRIGFTISF</sequence>
<dbReference type="PANTHER" id="PTHR42723">
    <property type="entry name" value="CHLOROPHYLL SYNTHASE"/>
    <property type="match status" value="1"/>
</dbReference>
<dbReference type="PANTHER" id="PTHR42723:SF1">
    <property type="entry name" value="CHLOROPHYLL SYNTHASE, CHLOROPLASTIC"/>
    <property type="match status" value="1"/>
</dbReference>
<keyword evidence="3 5" id="KW-1133">Transmembrane helix</keyword>
<comment type="subcellular location">
    <subcellularLocation>
        <location evidence="1">Cell membrane</location>
        <topology evidence="1">Multi-pass membrane protein</topology>
    </subcellularLocation>
</comment>
<evidence type="ECO:0000256" key="4">
    <source>
        <dbReference type="ARBA" id="ARBA00023136"/>
    </source>
</evidence>
<feature type="transmembrane region" description="Helical" evidence="5">
    <location>
        <begin position="37"/>
        <end position="62"/>
    </location>
</feature>
<accession>A0A7C2BLD3</accession>
<evidence type="ECO:0000256" key="3">
    <source>
        <dbReference type="ARBA" id="ARBA00022989"/>
    </source>
</evidence>
<feature type="transmembrane region" description="Helical" evidence="5">
    <location>
        <begin position="12"/>
        <end position="31"/>
    </location>
</feature>
<dbReference type="InterPro" id="IPR044878">
    <property type="entry name" value="UbiA_sf"/>
</dbReference>
<dbReference type="Pfam" id="PF01040">
    <property type="entry name" value="UbiA"/>
    <property type="match status" value="1"/>
</dbReference>
<keyword evidence="2 5" id="KW-0812">Transmembrane</keyword>
<organism evidence="6">
    <name type="scientific">Thermosphaera aggregans</name>
    <dbReference type="NCBI Taxonomy" id="54254"/>
    <lineage>
        <taxon>Archaea</taxon>
        <taxon>Thermoproteota</taxon>
        <taxon>Thermoprotei</taxon>
        <taxon>Desulfurococcales</taxon>
        <taxon>Desulfurococcaceae</taxon>
        <taxon>Thermosphaera</taxon>
    </lineage>
</organism>
<name>A0A7C2BLD3_9CREN</name>
<dbReference type="InterPro" id="IPR000537">
    <property type="entry name" value="UbiA_prenyltransferase"/>
</dbReference>
<dbReference type="Gene3D" id="1.10.357.140">
    <property type="entry name" value="UbiA prenyltransferase"/>
    <property type="match status" value="1"/>
</dbReference>
<dbReference type="EMBL" id="DSJT01000035">
    <property type="protein sequence ID" value="HEF87935.1"/>
    <property type="molecule type" value="Genomic_DNA"/>
</dbReference>
<dbReference type="CDD" id="cd13961">
    <property type="entry name" value="PT_UbiA_DGGGPS"/>
    <property type="match status" value="1"/>
</dbReference>
<dbReference type="GO" id="GO:0005886">
    <property type="term" value="C:plasma membrane"/>
    <property type="evidence" value="ECO:0007669"/>
    <property type="project" value="UniProtKB-SubCell"/>
</dbReference>
<proteinExistence type="predicted"/>
<evidence type="ECO:0000256" key="2">
    <source>
        <dbReference type="ARBA" id="ARBA00022692"/>
    </source>
</evidence>
<reference evidence="6" key="1">
    <citation type="journal article" date="2020" name="mSystems">
        <title>Genome- and Community-Level Interaction Insights into Carbon Utilization and Element Cycling Functions of Hydrothermarchaeota in Hydrothermal Sediment.</title>
        <authorList>
            <person name="Zhou Z."/>
            <person name="Liu Y."/>
            <person name="Xu W."/>
            <person name="Pan J."/>
            <person name="Luo Z.H."/>
            <person name="Li M."/>
        </authorList>
    </citation>
    <scope>NUCLEOTIDE SEQUENCE [LARGE SCALE GENOMIC DNA]</scope>
    <source>
        <strain evidence="6">SpSt-23</strain>
    </source>
</reference>
<protein>
    <submittedName>
        <fullName evidence="6">Geranylgeranylglyceryl phosphate synthase</fullName>
    </submittedName>
</protein>
<dbReference type="InterPro" id="IPR050475">
    <property type="entry name" value="Prenyltransferase_related"/>
</dbReference>
<keyword evidence="4 5" id="KW-0472">Membrane</keyword>
<dbReference type="GO" id="GO:0016765">
    <property type="term" value="F:transferase activity, transferring alkyl or aryl (other than methyl) groups"/>
    <property type="evidence" value="ECO:0007669"/>
    <property type="project" value="InterPro"/>
</dbReference>
<evidence type="ECO:0000256" key="5">
    <source>
        <dbReference type="SAM" id="Phobius"/>
    </source>
</evidence>